<gene>
    <name evidence="2" type="ORF">BYL167_LOCUS42378</name>
    <name evidence="3" type="ORF">GIL414_LOCUS41523</name>
</gene>
<feature type="region of interest" description="Disordered" evidence="1">
    <location>
        <begin position="47"/>
        <end position="73"/>
    </location>
</feature>
<feature type="compositionally biased region" description="Basic and acidic residues" evidence="1">
    <location>
        <begin position="47"/>
        <end position="57"/>
    </location>
</feature>
<accession>A0A8S2ZVG1</accession>
<evidence type="ECO:0000313" key="3">
    <source>
        <dbReference type="EMBL" id="CAF4662041.1"/>
    </source>
</evidence>
<dbReference type="SUPFAM" id="SSF90257">
    <property type="entry name" value="Myosin rod fragments"/>
    <property type="match status" value="1"/>
</dbReference>
<evidence type="ECO:0000313" key="4">
    <source>
        <dbReference type="Proteomes" id="UP000681720"/>
    </source>
</evidence>
<dbReference type="Proteomes" id="UP000681967">
    <property type="component" value="Unassembled WGS sequence"/>
</dbReference>
<dbReference type="EMBL" id="CAJOBJ010117903">
    <property type="protein sequence ID" value="CAF4662041.1"/>
    <property type="molecule type" value="Genomic_DNA"/>
</dbReference>
<proteinExistence type="predicted"/>
<dbReference type="AlphaFoldDB" id="A0A8S2ZVG1"/>
<name>A0A8S2ZVG1_9BILA</name>
<feature type="non-terminal residue" evidence="3">
    <location>
        <position position="73"/>
    </location>
</feature>
<comment type="caution">
    <text evidence="3">The sequence shown here is derived from an EMBL/GenBank/DDBJ whole genome shotgun (WGS) entry which is preliminary data.</text>
</comment>
<dbReference type="Gene3D" id="1.20.5.170">
    <property type="match status" value="1"/>
</dbReference>
<evidence type="ECO:0000256" key="1">
    <source>
        <dbReference type="SAM" id="MobiDB-lite"/>
    </source>
</evidence>
<organism evidence="3 4">
    <name type="scientific">Rotaria magnacalcarata</name>
    <dbReference type="NCBI Taxonomy" id="392030"/>
    <lineage>
        <taxon>Eukaryota</taxon>
        <taxon>Metazoa</taxon>
        <taxon>Spiralia</taxon>
        <taxon>Gnathifera</taxon>
        <taxon>Rotifera</taxon>
        <taxon>Eurotatoria</taxon>
        <taxon>Bdelloidea</taxon>
        <taxon>Philodinida</taxon>
        <taxon>Philodinidae</taxon>
        <taxon>Rotaria</taxon>
    </lineage>
</organism>
<evidence type="ECO:0000313" key="2">
    <source>
        <dbReference type="EMBL" id="CAF4655962.1"/>
    </source>
</evidence>
<evidence type="ECO:0008006" key="5">
    <source>
        <dbReference type="Google" id="ProtNLM"/>
    </source>
</evidence>
<reference evidence="3" key="1">
    <citation type="submission" date="2021-02" db="EMBL/GenBank/DDBJ databases">
        <authorList>
            <person name="Nowell W R."/>
        </authorList>
    </citation>
    <scope>NUCLEOTIDE SEQUENCE</scope>
</reference>
<protein>
    <recommendedName>
        <fullName evidence="5">Myosin tail domain-containing protein</fullName>
    </recommendedName>
</protein>
<sequence length="73" mass="8642">MDGLKKDIDDMRLNLHKAENECKTRDTQIHTLQDEIAHQDESIAKVTRERKRLEEQNTKTTEQLQAEEDKVNH</sequence>
<dbReference type="EMBL" id="CAJOBH010109872">
    <property type="protein sequence ID" value="CAF4655962.1"/>
    <property type="molecule type" value="Genomic_DNA"/>
</dbReference>
<dbReference type="Proteomes" id="UP000681720">
    <property type="component" value="Unassembled WGS sequence"/>
</dbReference>